<comment type="caution">
    <text evidence="2">The sequence shown here is derived from an EMBL/GenBank/DDBJ whole genome shotgun (WGS) entry which is preliminary data.</text>
</comment>
<accession>A0A0F9SB55</accession>
<feature type="region of interest" description="Disordered" evidence="1">
    <location>
        <begin position="1"/>
        <end position="27"/>
    </location>
</feature>
<evidence type="ECO:0000313" key="2">
    <source>
        <dbReference type="EMBL" id="KKN59497.1"/>
    </source>
</evidence>
<dbReference type="EMBL" id="LAZR01000724">
    <property type="protein sequence ID" value="KKN59497.1"/>
    <property type="molecule type" value="Genomic_DNA"/>
</dbReference>
<dbReference type="AlphaFoldDB" id="A0A0F9SB55"/>
<gene>
    <name evidence="2" type="ORF">LCGC14_0541110</name>
</gene>
<protein>
    <submittedName>
        <fullName evidence="2">Uncharacterized protein</fullName>
    </submittedName>
</protein>
<feature type="region of interest" description="Disordered" evidence="1">
    <location>
        <begin position="47"/>
        <end position="83"/>
    </location>
</feature>
<organism evidence="2">
    <name type="scientific">marine sediment metagenome</name>
    <dbReference type="NCBI Taxonomy" id="412755"/>
    <lineage>
        <taxon>unclassified sequences</taxon>
        <taxon>metagenomes</taxon>
        <taxon>ecological metagenomes</taxon>
    </lineage>
</organism>
<feature type="region of interest" description="Disordered" evidence="1">
    <location>
        <begin position="209"/>
        <end position="245"/>
    </location>
</feature>
<proteinExistence type="predicted"/>
<feature type="compositionally biased region" description="Basic and acidic residues" evidence="1">
    <location>
        <begin position="53"/>
        <end position="68"/>
    </location>
</feature>
<name>A0A0F9SB55_9ZZZZ</name>
<sequence length="341" mass="36095">MAGQALTPPGSSPPSTEAGKDPLAEAQQFTRQMAANALIENELAKSKAGVVKAEAEAEAAKNKAEHAKGGGGEGSGSDSPFKVSGKVDLGTFNYQDLLNKQTEEMKDLKKEANEEAAGQAAISNDLRERLHSKEMEVLTTSFAAQMQALTKMVESNASRGSFMDQYNGVMEMAKTIGLSQPQLAGDVTQSMALEKMKFEQNLELKRMGREDRQADREFTRRLNLDAEEREAKKGERAQQAKRDDMFAKAPQVIGGAIAQGLMANKGDGGGVSEQASPEPKAPKGKPGPHFEAGWGESGDGECPGCNQPIGIGPTAKTAVCANCGDSVPIIRVGEKPGASEK</sequence>
<feature type="region of interest" description="Disordered" evidence="1">
    <location>
        <begin position="264"/>
        <end position="309"/>
    </location>
</feature>
<evidence type="ECO:0000256" key="1">
    <source>
        <dbReference type="SAM" id="MobiDB-lite"/>
    </source>
</evidence>
<reference evidence="2" key="1">
    <citation type="journal article" date="2015" name="Nature">
        <title>Complex archaea that bridge the gap between prokaryotes and eukaryotes.</title>
        <authorList>
            <person name="Spang A."/>
            <person name="Saw J.H."/>
            <person name="Jorgensen S.L."/>
            <person name="Zaremba-Niedzwiedzka K."/>
            <person name="Martijn J."/>
            <person name="Lind A.E."/>
            <person name="van Eijk R."/>
            <person name="Schleper C."/>
            <person name="Guy L."/>
            <person name="Ettema T.J."/>
        </authorList>
    </citation>
    <scope>NUCLEOTIDE SEQUENCE</scope>
</reference>